<dbReference type="EMBL" id="SGBD01000003">
    <property type="protein sequence ID" value="RZD14395.1"/>
    <property type="molecule type" value="Genomic_DNA"/>
</dbReference>
<dbReference type="InterPro" id="IPR029045">
    <property type="entry name" value="ClpP/crotonase-like_dom_sf"/>
</dbReference>
<dbReference type="InterPro" id="IPR036034">
    <property type="entry name" value="PDZ_sf"/>
</dbReference>
<keyword evidence="2 5" id="KW-0645">Protease</keyword>
<dbReference type="NCBIfam" id="TIGR00225">
    <property type="entry name" value="prc"/>
    <property type="match status" value="1"/>
</dbReference>
<dbReference type="InterPro" id="IPR041489">
    <property type="entry name" value="PDZ_6"/>
</dbReference>
<dbReference type="PROSITE" id="PS50106">
    <property type="entry name" value="PDZ"/>
    <property type="match status" value="1"/>
</dbReference>
<evidence type="ECO:0000259" key="6">
    <source>
        <dbReference type="PROSITE" id="PS50106"/>
    </source>
</evidence>
<dbReference type="PANTHER" id="PTHR32060">
    <property type="entry name" value="TAIL-SPECIFIC PROTEASE"/>
    <property type="match status" value="1"/>
</dbReference>
<dbReference type="Proteomes" id="UP000320813">
    <property type="component" value="Unassembled WGS sequence"/>
</dbReference>
<gene>
    <name evidence="7" type="ORF">EVJ47_06950</name>
</gene>
<evidence type="ECO:0000256" key="5">
    <source>
        <dbReference type="RuleBase" id="RU004404"/>
    </source>
</evidence>
<dbReference type="Gene3D" id="2.30.42.10">
    <property type="match status" value="1"/>
</dbReference>
<dbReference type="InterPro" id="IPR055210">
    <property type="entry name" value="CtpA/B_N"/>
</dbReference>
<dbReference type="AlphaFoldDB" id="A0A519BAT0"/>
<evidence type="ECO:0000256" key="3">
    <source>
        <dbReference type="ARBA" id="ARBA00022801"/>
    </source>
</evidence>
<dbReference type="InterPro" id="IPR001478">
    <property type="entry name" value="PDZ"/>
</dbReference>
<dbReference type="Gene3D" id="3.30.750.44">
    <property type="match status" value="1"/>
</dbReference>
<evidence type="ECO:0000256" key="1">
    <source>
        <dbReference type="ARBA" id="ARBA00009179"/>
    </source>
</evidence>
<dbReference type="SMART" id="SM00245">
    <property type="entry name" value="TSPc"/>
    <property type="match status" value="1"/>
</dbReference>
<protein>
    <submittedName>
        <fullName evidence="7">S41 family peptidase</fullName>
    </submittedName>
</protein>
<dbReference type="Pfam" id="PF03572">
    <property type="entry name" value="Peptidase_S41"/>
    <property type="match status" value="1"/>
</dbReference>
<dbReference type="CDD" id="cd06782">
    <property type="entry name" value="cpPDZ_CPP-like"/>
    <property type="match status" value="1"/>
</dbReference>
<organism evidence="7 8">
    <name type="scientific">Candidatus Acidulodesulfobacterium ferriphilum</name>
    <dbReference type="NCBI Taxonomy" id="2597223"/>
    <lineage>
        <taxon>Bacteria</taxon>
        <taxon>Deltaproteobacteria</taxon>
        <taxon>Candidatus Acidulodesulfobacterales</taxon>
        <taxon>Candidatus Acidulodesulfobacterium</taxon>
    </lineage>
</organism>
<dbReference type="SUPFAM" id="SSF52096">
    <property type="entry name" value="ClpP/crotonase"/>
    <property type="match status" value="1"/>
</dbReference>
<dbReference type="InterPro" id="IPR005151">
    <property type="entry name" value="Tail-specific_protease"/>
</dbReference>
<dbReference type="Pfam" id="PF17820">
    <property type="entry name" value="PDZ_6"/>
    <property type="match status" value="1"/>
</dbReference>
<name>A0A519BAT0_9DELT</name>
<dbReference type="FunFam" id="2.30.42.10:FF:000063">
    <property type="entry name" value="Peptidase, S41 family"/>
    <property type="match status" value="1"/>
</dbReference>
<feature type="domain" description="PDZ" evidence="6">
    <location>
        <begin position="95"/>
        <end position="162"/>
    </location>
</feature>
<evidence type="ECO:0000313" key="8">
    <source>
        <dbReference type="Proteomes" id="UP000320813"/>
    </source>
</evidence>
<dbReference type="PANTHER" id="PTHR32060:SF30">
    <property type="entry name" value="CARBOXY-TERMINAL PROCESSING PROTEASE CTPA"/>
    <property type="match status" value="1"/>
</dbReference>
<dbReference type="SMART" id="SM00228">
    <property type="entry name" value="PDZ"/>
    <property type="match status" value="1"/>
</dbReference>
<dbReference type="GO" id="GO:0004175">
    <property type="term" value="F:endopeptidase activity"/>
    <property type="evidence" value="ECO:0007669"/>
    <property type="project" value="TreeGrafter"/>
</dbReference>
<dbReference type="Pfam" id="PF22694">
    <property type="entry name" value="CtpB_N-like"/>
    <property type="match status" value="1"/>
</dbReference>
<dbReference type="GO" id="GO:0008236">
    <property type="term" value="F:serine-type peptidase activity"/>
    <property type="evidence" value="ECO:0007669"/>
    <property type="project" value="UniProtKB-KW"/>
</dbReference>
<dbReference type="Gene3D" id="3.90.226.10">
    <property type="entry name" value="2-enoyl-CoA Hydratase, Chain A, domain 1"/>
    <property type="match status" value="1"/>
</dbReference>
<evidence type="ECO:0000313" key="7">
    <source>
        <dbReference type="EMBL" id="RZD14395.1"/>
    </source>
</evidence>
<dbReference type="SUPFAM" id="SSF50156">
    <property type="entry name" value="PDZ domain-like"/>
    <property type="match status" value="1"/>
</dbReference>
<keyword evidence="4 5" id="KW-0720">Serine protease</keyword>
<dbReference type="InterPro" id="IPR004447">
    <property type="entry name" value="Peptidase_S41A"/>
</dbReference>
<dbReference type="CDD" id="cd07560">
    <property type="entry name" value="Peptidase_S41_CPP"/>
    <property type="match status" value="1"/>
</dbReference>
<accession>A0A519BAT0</accession>
<sequence length="440" mass="49261">MGKFLSGRSVKPVLFFIFVVLILALANSNYCFAKDNKEALNANTVKSLRLFSRVYTLIKNNYIKKESSKKLIFGAIEGMVSTLDPHTYFLTPSEFRQMKSETSGEFVGIGIKISTKNHYIVVISPIDGSPAARAGIKAGDIIEKINNISTYNMNIMRAVGLLHGRAGTAVNLWIERKGFKKPKVFKLVRENIILKSVKYMILPHHIGYVRISSFQDHTNSQLLKALKIITLKENGIKGLIIDLRNNPGGLLNQAVKVCSDFIKSGVIVYTKGRIKSQDEKYFALGKRPPFKYPVVVLVNSGTASAAEITAGSLQAHKRAIVVGTQTFGKGSVQTVYTLPDGTGIGLTTAFYFLPNGVSVQDTGVIPNFVIHSSKDFIFVKPLPKLREVDLRHHFKNPESKKIKERYNYKAFKVYYKKDDQFRFAYELLKSWNSIKSIGVY</sequence>
<evidence type="ECO:0000256" key="2">
    <source>
        <dbReference type="ARBA" id="ARBA00022670"/>
    </source>
</evidence>
<dbReference type="GO" id="GO:0030288">
    <property type="term" value="C:outer membrane-bounded periplasmic space"/>
    <property type="evidence" value="ECO:0007669"/>
    <property type="project" value="TreeGrafter"/>
</dbReference>
<dbReference type="GO" id="GO:0007165">
    <property type="term" value="P:signal transduction"/>
    <property type="evidence" value="ECO:0007669"/>
    <property type="project" value="TreeGrafter"/>
</dbReference>
<keyword evidence="3 5" id="KW-0378">Hydrolase</keyword>
<comment type="caution">
    <text evidence="7">The sequence shown here is derived from an EMBL/GenBank/DDBJ whole genome shotgun (WGS) entry which is preliminary data.</text>
</comment>
<evidence type="ECO:0000256" key="4">
    <source>
        <dbReference type="ARBA" id="ARBA00022825"/>
    </source>
</evidence>
<proteinExistence type="inferred from homology"/>
<comment type="similarity">
    <text evidence="1 5">Belongs to the peptidase S41A family.</text>
</comment>
<dbReference type="GO" id="GO:0006508">
    <property type="term" value="P:proteolysis"/>
    <property type="evidence" value="ECO:0007669"/>
    <property type="project" value="UniProtKB-KW"/>
</dbReference>
<reference evidence="7 8" key="1">
    <citation type="submission" date="2019-01" db="EMBL/GenBank/DDBJ databases">
        <title>Insights into ecological role of a new deltaproteobacterial order Candidatus Sinidesulfobacterales (Sva0485) by metagenomics and metatranscriptomics.</title>
        <authorList>
            <person name="Tan S."/>
            <person name="Liu J."/>
            <person name="Fang Y."/>
            <person name="Hedlund B.P."/>
            <person name="Lian Z.H."/>
            <person name="Huang L.Y."/>
            <person name="Li J.T."/>
            <person name="Huang L.N."/>
            <person name="Li W.J."/>
            <person name="Jiang H.C."/>
            <person name="Dong H.L."/>
            <person name="Shu W.S."/>
        </authorList>
    </citation>
    <scope>NUCLEOTIDE SEQUENCE [LARGE SCALE GENOMIC DNA]</scope>
    <source>
        <strain evidence="7">AP3</strain>
    </source>
</reference>